<comment type="caution">
    <text evidence="1">The sequence shown here is derived from an EMBL/GenBank/DDBJ whole genome shotgun (WGS) entry which is preliminary data.</text>
</comment>
<gene>
    <name evidence="1" type="ORF">PMAYCL1PPCAC_31105</name>
</gene>
<protein>
    <submittedName>
        <fullName evidence="1">Uncharacterized protein</fullName>
    </submittedName>
</protein>
<reference evidence="2" key="1">
    <citation type="submission" date="2022-10" db="EMBL/GenBank/DDBJ databases">
        <title>Genome assembly of Pristionchus species.</title>
        <authorList>
            <person name="Yoshida K."/>
            <person name="Sommer R.J."/>
        </authorList>
    </citation>
    <scope>NUCLEOTIDE SEQUENCE [LARGE SCALE GENOMIC DNA]</scope>
    <source>
        <strain evidence="2">RS5460</strain>
    </source>
</reference>
<organism evidence="1 2">
    <name type="scientific">Pristionchus mayeri</name>
    <dbReference type="NCBI Taxonomy" id="1317129"/>
    <lineage>
        <taxon>Eukaryota</taxon>
        <taxon>Metazoa</taxon>
        <taxon>Ecdysozoa</taxon>
        <taxon>Nematoda</taxon>
        <taxon>Chromadorea</taxon>
        <taxon>Rhabditida</taxon>
        <taxon>Rhabditina</taxon>
        <taxon>Diplogasteromorpha</taxon>
        <taxon>Diplogasteroidea</taxon>
        <taxon>Neodiplogasteridae</taxon>
        <taxon>Pristionchus</taxon>
    </lineage>
</organism>
<keyword evidence="2" id="KW-1185">Reference proteome</keyword>
<name>A0AAN5DF32_9BILA</name>
<dbReference type="Proteomes" id="UP001328107">
    <property type="component" value="Unassembled WGS sequence"/>
</dbReference>
<sequence>LIMRVTSCLRAVIRTREKAMEDMGAVVTILKQYGLPPLESHLRDTKPFTISLTPSTQRQGHPMMVYYYFINYVHLADIDITLTLLQEIFASEFHPRVQAVKRCSRIEQTIGQFGNTYKWWMHRRRYEKLSDSIPSEGIIAHFGQNTLKIILTAMKDKSLSSLAPVLLDDRILRDADMRSGLSSLTNQQLSSLEISEDDFVGVDGIVNTWRQSIDGGDHPSALFKSIQFGKNDRHRVNMMTYSVDMMAILRKKILISHKAPTTNKYVPTPKSYGSPTMKVVYATVELAHLETTGGQYTHEPFLHNFIVHSF</sequence>
<evidence type="ECO:0000313" key="1">
    <source>
        <dbReference type="EMBL" id="GMR60910.1"/>
    </source>
</evidence>
<dbReference type="AlphaFoldDB" id="A0AAN5DF32"/>
<evidence type="ECO:0000313" key="2">
    <source>
        <dbReference type="Proteomes" id="UP001328107"/>
    </source>
</evidence>
<accession>A0AAN5DF32</accession>
<dbReference type="EMBL" id="BTRK01000006">
    <property type="protein sequence ID" value="GMR60910.1"/>
    <property type="molecule type" value="Genomic_DNA"/>
</dbReference>
<feature type="non-terminal residue" evidence="1">
    <location>
        <position position="1"/>
    </location>
</feature>
<proteinExistence type="predicted"/>